<dbReference type="Pfam" id="PF02887">
    <property type="entry name" value="PK_C"/>
    <property type="match status" value="1"/>
</dbReference>
<dbReference type="Gene3D" id="3.40.1380.20">
    <property type="entry name" value="Pyruvate kinase, C-terminal domain"/>
    <property type="match status" value="1"/>
</dbReference>
<accession>A0A7C1RXV2</accession>
<protein>
    <recommendedName>
        <fullName evidence="1">Pyruvate kinase C-terminal domain-containing protein</fullName>
    </recommendedName>
</protein>
<feature type="domain" description="Pyruvate kinase C-terminal" evidence="1">
    <location>
        <begin position="22"/>
        <end position="170"/>
    </location>
</feature>
<proteinExistence type="predicted"/>
<dbReference type="PIRSF" id="PIRSF016138">
    <property type="entry name" value="UCP016138"/>
    <property type="match status" value="1"/>
</dbReference>
<dbReference type="AlphaFoldDB" id="A0A7C1RXV2"/>
<dbReference type="InterPro" id="IPR015795">
    <property type="entry name" value="Pyrv_Knase_C"/>
</dbReference>
<dbReference type="InterPro" id="IPR015074">
    <property type="entry name" value="DUF1867"/>
</dbReference>
<gene>
    <name evidence="2" type="ORF">ENP94_01450</name>
</gene>
<dbReference type="EMBL" id="DSLG01000002">
    <property type="protein sequence ID" value="HEA86662.1"/>
    <property type="molecule type" value="Genomic_DNA"/>
</dbReference>
<comment type="caution">
    <text evidence="2">The sequence shown here is derived from an EMBL/GenBank/DDBJ whole genome shotgun (WGS) entry which is preliminary data.</text>
</comment>
<sequence length="192" mass="20718">MKKRRFRFETTYFPCAGPSNTESTLALAVHHAQRTKTLNIVVASTTGKTALKLSRLICGEMHPVCITHHSGFREPGSQELSPSIEKKLNALGVPVLRTTHLLAGIDRALRQEFGGIGPAEIVAHTYRTLGEGFKVAVEIAVMALDAGLIPYGKDIISIGGTGSGADTAIVIRPAHSHHFFDTKIKQIICKPV</sequence>
<reference evidence="2" key="1">
    <citation type="journal article" date="2020" name="mSystems">
        <title>Genome- and Community-Level Interaction Insights into Carbon Utilization and Element Cycling Functions of Hydrothermarchaeota in Hydrothermal Sediment.</title>
        <authorList>
            <person name="Zhou Z."/>
            <person name="Liu Y."/>
            <person name="Xu W."/>
            <person name="Pan J."/>
            <person name="Luo Z.H."/>
            <person name="Li M."/>
        </authorList>
    </citation>
    <scope>NUCLEOTIDE SEQUENCE [LARGE SCALE GENOMIC DNA]</scope>
    <source>
        <strain evidence="2">SpSt-265</strain>
    </source>
</reference>
<evidence type="ECO:0000259" key="1">
    <source>
        <dbReference type="Pfam" id="PF02887"/>
    </source>
</evidence>
<organism evidence="2">
    <name type="scientific">candidate division WOR-3 bacterium</name>
    <dbReference type="NCBI Taxonomy" id="2052148"/>
    <lineage>
        <taxon>Bacteria</taxon>
        <taxon>Bacteria division WOR-3</taxon>
    </lineage>
</organism>
<dbReference type="SUPFAM" id="SSF52935">
    <property type="entry name" value="PK C-terminal domain-like"/>
    <property type="match status" value="1"/>
</dbReference>
<name>A0A7C1RXV2_UNCW3</name>
<dbReference type="InterPro" id="IPR036918">
    <property type="entry name" value="Pyrv_Knase_C_sf"/>
</dbReference>
<evidence type="ECO:0000313" key="2">
    <source>
        <dbReference type="EMBL" id="HEA86662.1"/>
    </source>
</evidence>